<reference evidence="2 3" key="1">
    <citation type="submission" date="2019-08" db="EMBL/GenBank/DDBJ databases">
        <title>Whole genome of Aphis craccivora.</title>
        <authorList>
            <person name="Voronova N.V."/>
            <person name="Shulinski R.S."/>
            <person name="Bandarenka Y.V."/>
            <person name="Zhorov D.G."/>
            <person name="Warner D."/>
        </authorList>
    </citation>
    <scope>NUCLEOTIDE SEQUENCE [LARGE SCALE GENOMIC DNA]</scope>
    <source>
        <strain evidence="2">180601</strain>
        <tissue evidence="2">Whole Body</tissue>
    </source>
</reference>
<accession>A0A6G0XZ93</accession>
<dbReference type="PANTHER" id="PTHR31912:SF34">
    <property type="entry name" value="NOTOCHORD-RELATED PROTEIN"/>
    <property type="match status" value="1"/>
</dbReference>
<evidence type="ECO:0000256" key="1">
    <source>
        <dbReference type="SAM" id="MobiDB-lite"/>
    </source>
</evidence>
<dbReference type="AlphaFoldDB" id="A0A6G0XZ93"/>
<proteinExistence type="predicted"/>
<feature type="compositionally biased region" description="Low complexity" evidence="1">
    <location>
        <begin position="62"/>
        <end position="80"/>
    </location>
</feature>
<name>A0A6G0XZ93_APHCR</name>
<dbReference type="EMBL" id="VUJU01007400">
    <property type="protein sequence ID" value="KAF0745910.1"/>
    <property type="molecule type" value="Genomic_DNA"/>
</dbReference>
<feature type="region of interest" description="Disordered" evidence="1">
    <location>
        <begin position="60"/>
        <end position="80"/>
    </location>
</feature>
<dbReference type="Proteomes" id="UP000478052">
    <property type="component" value="Unassembled WGS sequence"/>
</dbReference>
<dbReference type="PANTHER" id="PTHR31912">
    <property type="entry name" value="IP13529P"/>
    <property type="match status" value="1"/>
</dbReference>
<evidence type="ECO:0000313" key="3">
    <source>
        <dbReference type="Proteomes" id="UP000478052"/>
    </source>
</evidence>
<feature type="non-terminal residue" evidence="2">
    <location>
        <position position="1274"/>
    </location>
</feature>
<keyword evidence="3" id="KW-1185">Reference proteome</keyword>
<gene>
    <name evidence="2" type="ORF">FWK35_00028944</name>
</gene>
<organism evidence="2 3">
    <name type="scientific">Aphis craccivora</name>
    <name type="common">Cowpea aphid</name>
    <dbReference type="NCBI Taxonomy" id="307492"/>
    <lineage>
        <taxon>Eukaryota</taxon>
        <taxon>Metazoa</taxon>
        <taxon>Ecdysozoa</taxon>
        <taxon>Arthropoda</taxon>
        <taxon>Hexapoda</taxon>
        <taxon>Insecta</taxon>
        <taxon>Pterygota</taxon>
        <taxon>Neoptera</taxon>
        <taxon>Paraneoptera</taxon>
        <taxon>Hemiptera</taxon>
        <taxon>Sternorrhyncha</taxon>
        <taxon>Aphidomorpha</taxon>
        <taxon>Aphidoidea</taxon>
        <taxon>Aphididae</taxon>
        <taxon>Aphidini</taxon>
        <taxon>Aphis</taxon>
        <taxon>Aphis</taxon>
    </lineage>
</organism>
<evidence type="ECO:0000313" key="2">
    <source>
        <dbReference type="EMBL" id="KAF0745910.1"/>
    </source>
</evidence>
<sequence length="1274" mass="145799">MANLPNMNNFNEESQFSQELFNNFIIPEPNGTLIDISQCVPIQSLQYSVPNNVVKENETIVSPNNRFSPYNSPSSSRSSSISSIQSHVKFGTYNPMDWTSQTIMDLLQSTNDGRFILADAKLNNGSLSDEGQNTLTKLLINFMFQDKSKGTDLFFRKISSLIPEIFPNEEQRVYFLPARAEGSNQTHAKGKLVERWKNVARRLRSVGAIELDRRKSSPLLNIESATDFSGDIKKAKEWLQNEGLSASFIEVKEKWILTHEIRKFEISTKNGRNLSDVFKSWVILRSPKGHELISEDFFLEYPSQKTLFADFQAYHKKWTTVLNILVNIRRSSTKDKHAKDLLSKLDSVQLHEDHKTADVLTLLLIPYLIPTKTIIRKCDASDVKKNWKPSWEESAKSFVTFVPNITQISSEIIQRQNKYSHYGCTIQPFVYLVGEDFSSVSQSYVRVDDQLWTFSSPLAAIDACFKAYFGLDCAYPRLHKFRQHLNRSHVINQGNDKNHFSQFTNSESNNNINYTTSHNLDSFNTYTTHQNYELSEQSVLLNELVSSDDSHDTELINLPPFKKKVEKIVLSFVANLMTKSNVTGSLLQEIIEGIINLFSSDLIVCIKKEVLLVMRQFNSSKYSEIENMFEIVENSFSSVKTEYHRTKTFLKNNVFFKPDTIVVGYTKEKKTVEGHDTILMVPVQAHLLSMKKNLKYFFELPNVFKLVNQYMDDSSNNKEVLSSFLDGSTWKNMRAKFKKQFVFPIFLYYDDVEMGNPLGSHSGIHKMGCVYYTVAGLPPEYLSSLDNIFPAFLFHTQDRGYQSIPNKQMFSALIKELVSLQEDGIMICIDGKEIKIYFSLGLVLGDNLGLNSILGFVESFSANFYCRICRSPKQELQQMCRQSNISLRDAINYESDVQLKNVHETGVHEQCIFHKIQHFHVTENLVCDFMHDIPEGVARYDMALIISGLIEQGCFTLNELNNQICLFNYGTTERKNVPPSIRETNIKKGSIVMSASEMLCLIRYFSLMVGELVPRSSEFWKLYLLLLQITDLCCARKIQKDSSFLLDSLVSEHNKLYLFLSKGTLKPKFHMLTHYGHILRKNGPFTLTSSLRFEAKHKTLKALANAIPCRINLGYTISYKLQLQMVNRLLSGTNFSDKNLKLGLGKLINCSSEFPQSIITQLPKELKTNCYKASWLEYKSIYYTKKVLVVMETNLDGSVFGEIVFMLVGEREVPYFLLKPLSTIGYDSHFHAYEIEGGNSKDNINLVGFYVTELCDPTPTISRILGNNKSYATL</sequence>
<protein>
    <submittedName>
        <fullName evidence="2">Lebercilin domain-containing protein</fullName>
    </submittedName>
</protein>
<comment type="caution">
    <text evidence="2">The sequence shown here is derived from an EMBL/GenBank/DDBJ whole genome shotgun (WGS) entry which is preliminary data.</text>
</comment>
<dbReference type="OrthoDB" id="6598281at2759"/>